<accession>A0A5J4Z0D0</accession>
<comment type="caution">
    <text evidence="1">The sequence shown here is derived from an EMBL/GenBank/DDBJ whole genome shotgun (WGS) entry which is preliminary data.</text>
</comment>
<dbReference type="EMBL" id="VRMN01000002">
    <property type="protein sequence ID" value="KAA8496444.1"/>
    <property type="molecule type" value="Genomic_DNA"/>
</dbReference>
<sequence>MHSDLMFIGKSSYLMTQLKPAQNIMISPIKQKTADTLRAALLSQKTEAKGHGITITEIRFDRESAVQALMNEMRDKGITPEITGAGEVVPAAERAIRLVKERVRSILYDIPYMSFISISPQAIPRGGRFVLFPYTLNLLFLF</sequence>
<dbReference type="OrthoDB" id="44654at2759"/>
<proteinExistence type="predicted"/>
<dbReference type="AlphaFoldDB" id="A0A5J4Z0D0"/>
<organism evidence="1 2">
    <name type="scientific">Porphyridium purpureum</name>
    <name type="common">Red alga</name>
    <name type="synonym">Porphyridium cruentum</name>
    <dbReference type="NCBI Taxonomy" id="35688"/>
    <lineage>
        <taxon>Eukaryota</taxon>
        <taxon>Rhodophyta</taxon>
        <taxon>Bangiophyceae</taxon>
        <taxon>Porphyridiales</taxon>
        <taxon>Porphyridiaceae</taxon>
        <taxon>Porphyridium</taxon>
    </lineage>
</organism>
<gene>
    <name evidence="1" type="ORF">FVE85_0173</name>
</gene>
<evidence type="ECO:0000313" key="1">
    <source>
        <dbReference type="EMBL" id="KAA8496444.1"/>
    </source>
</evidence>
<evidence type="ECO:0000313" key="2">
    <source>
        <dbReference type="Proteomes" id="UP000324585"/>
    </source>
</evidence>
<keyword evidence="2" id="KW-1185">Reference proteome</keyword>
<dbReference type="Proteomes" id="UP000324585">
    <property type="component" value="Unassembled WGS sequence"/>
</dbReference>
<protein>
    <submittedName>
        <fullName evidence="1">Uncharacterized protein</fullName>
    </submittedName>
</protein>
<name>A0A5J4Z0D0_PORPP</name>
<reference evidence="2" key="1">
    <citation type="journal article" date="2019" name="Nat. Commun.">
        <title>Expansion of phycobilisome linker gene families in mesophilic red algae.</title>
        <authorList>
            <person name="Lee J."/>
            <person name="Kim D."/>
            <person name="Bhattacharya D."/>
            <person name="Yoon H.S."/>
        </authorList>
    </citation>
    <scope>NUCLEOTIDE SEQUENCE [LARGE SCALE GENOMIC DNA]</scope>
    <source>
        <strain evidence="2">CCMP 1328</strain>
    </source>
</reference>